<dbReference type="InterPro" id="IPR004638">
    <property type="entry name" value="EmrB-like"/>
</dbReference>
<sequence>MDSETIQRRRWLILGVMVICLLVVILDNTILNVALRTIQDDLTASQSEMQWAVDSYALVFAGLLIVWGVTGDRVGRKRILLLGMVLFGVTSALCSFATSPTELIVYRALMGIGAAAVQPQTLSVIQNVFEPAERPKAIGIWAAFSGLAIAVGPIAGGALIKFFWWGSVFLVNVPIVIVGIALIVVLVPESQDPNPGKFDPLGTVLSIIALVVLVYGIIQGGNTNDWLRWNTLGAIVVGAVLLALFVYLEAKSSHPTIDVSLFKNREFSAGTISIALVFFSLMGATFYLAYYLQAIRGYTPLTAGVALIAVAAGVMIMASRAAGLAAKFGPKVVAGTGLSLFALSMLSYALVTATTPQWIIEIQMFTLGSGMGLTMTPATNAIMGAVPREKAGAGSAVNNTVRQVAGALGVAILGSLLAVSFRGHLGVDTPAQLAARLDQPAAIVSTLPESVRVTPHVTDDASESIGGALSFAGQAGAALQQRGELPQARQLPPAVIAAQEKQARSSIEAFVAQSKDAFIHGMHVSSLAAAASAALGAVAAFTLLPGRRREEESDSGELAAELV</sequence>
<dbReference type="RefSeq" id="WP_149430199.1">
    <property type="nucleotide sequence ID" value="NZ_VLNY01000004.1"/>
</dbReference>
<evidence type="ECO:0000256" key="7">
    <source>
        <dbReference type="SAM" id="Phobius"/>
    </source>
</evidence>
<comment type="subcellular location">
    <subcellularLocation>
        <location evidence="1">Cell membrane</location>
        <topology evidence="1">Multi-pass membrane protein</topology>
    </subcellularLocation>
</comment>
<dbReference type="CDD" id="cd17321">
    <property type="entry name" value="MFS_MMR_MDR_like"/>
    <property type="match status" value="1"/>
</dbReference>
<dbReference type="Gene3D" id="1.20.1250.20">
    <property type="entry name" value="MFS general substrate transporter like domains"/>
    <property type="match status" value="1"/>
</dbReference>
<dbReference type="InterPro" id="IPR036259">
    <property type="entry name" value="MFS_trans_sf"/>
</dbReference>
<dbReference type="PANTHER" id="PTHR42718">
    <property type="entry name" value="MAJOR FACILITATOR SUPERFAMILY MULTIDRUG TRANSPORTER MFSC"/>
    <property type="match status" value="1"/>
</dbReference>
<proteinExistence type="predicted"/>
<comment type="caution">
    <text evidence="9">The sequence shown here is derived from an EMBL/GenBank/DDBJ whole genome shotgun (WGS) entry which is preliminary data.</text>
</comment>
<evidence type="ECO:0000256" key="3">
    <source>
        <dbReference type="ARBA" id="ARBA00022475"/>
    </source>
</evidence>
<evidence type="ECO:0000256" key="5">
    <source>
        <dbReference type="ARBA" id="ARBA00022989"/>
    </source>
</evidence>
<evidence type="ECO:0000313" key="9">
    <source>
        <dbReference type="EMBL" id="KAA0022940.1"/>
    </source>
</evidence>
<evidence type="ECO:0000256" key="2">
    <source>
        <dbReference type="ARBA" id="ARBA00022448"/>
    </source>
</evidence>
<dbReference type="Pfam" id="PF07690">
    <property type="entry name" value="MFS_1"/>
    <property type="match status" value="1"/>
</dbReference>
<reference evidence="9 10" key="1">
    <citation type="submission" date="2019-07" db="EMBL/GenBank/DDBJ databases">
        <title>Rhodococcus cavernicolus sp. nov., isolated from a cave.</title>
        <authorList>
            <person name="Lee S.D."/>
        </authorList>
    </citation>
    <scope>NUCLEOTIDE SEQUENCE [LARGE SCALE GENOMIC DNA]</scope>
    <source>
        <strain evidence="9 10">C1-24</strain>
    </source>
</reference>
<feature type="transmembrane region" description="Helical" evidence="7">
    <location>
        <begin position="137"/>
        <end position="156"/>
    </location>
</feature>
<dbReference type="SUPFAM" id="SSF103473">
    <property type="entry name" value="MFS general substrate transporter"/>
    <property type="match status" value="1"/>
</dbReference>
<dbReference type="InterPro" id="IPR011701">
    <property type="entry name" value="MFS"/>
</dbReference>
<feature type="transmembrane region" description="Helical" evidence="7">
    <location>
        <begin position="198"/>
        <end position="218"/>
    </location>
</feature>
<dbReference type="NCBIfam" id="TIGR00711">
    <property type="entry name" value="efflux_EmrB"/>
    <property type="match status" value="1"/>
</dbReference>
<dbReference type="AlphaFoldDB" id="A0A5A7S9W1"/>
<feature type="transmembrane region" description="Helical" evidence="7">
    <location>
        <begin position="230"/>
        <end position="248"/>
    </location>
</feature>
<keyword evidence="3" id="KW-1003">Cell membrane</keyword>
<keyword evidence="5 7" id="KW-1133">Transmembrane helix</keyword>
<feature type="transmembrane region" description="Helical" evidence="7">
    <location>
        <begin position="404"/>
        <end position="421"/>
    </location>
</feature>
<feature type="transmembrane region" description="Helical" evidence="7">
    <location>
        <begin position="12"/>
        <end position="31"/>
    </location>
</feature>
<dbReference type="OrthoDB" id="9781469at2"/>
<gene>
    <name evidence="9" type="ORF">FOY51_10555</name>
</gene>
<accession>A0A5A7S9W1</accession>
<feature type="transmembrane region" description="Helical" evidence="7">
    <location>
        <begin position="298"/>
        <end position="320"/>
    </location>
</feature>
<feature type="transmembrane region" description="Helical" evidence="7">
    <location>
        <begin position="524"/>
        <end position="544"/>
    </location>
</feature>
<feature type="transmembrane region" description="Helical" evidence="7">
    <location>
        <begin position="269"/>
        <end position="292"/>
    </location>
</feature>
<feature type="transmembrane region" description="Helical" evidence="7">
    <location>
        <begin position="51"/>
        <end position="70"/>
    </location>
</feature>
<dbReference type="InterPro" id="IPR020846">
    <property type="entry name" value="MFS_dom"/>
</dbReference>
<keyword evidence="2" id="KW-0813">Transport</keyword>
<protein>
    <submittedName>
        <fullName evidence="9">MFS transporter</fullName>
    </submittedName>
</protein>
<dbReference type="GO" id="GO:0005886">
    <property type="term" value="C:plasma membrane"/>
    <property type="evidence" value="ECO:0007669"/>
    <property type="project" value="UniProtKB-SubCell"/>
</dbReference>
<evidence type="ECO:0000256" key="4">
    <source>
        <dbReference type="ARBA" id="ARBA00022692"/>
    </source>
</evidence>
<evidence type="ECO:0000259" key="8">
    <source>
        <dbReference type="PROSITE" id="PS50850"/>
    </source>
</evidence>
<feature type="transmembrane region" description="Helical" evidence="7">
    <location>
        <begin position="162"/>
        <end position="186"/>
    </location>
</feature>
<feature type="transmembrane region" description="Helical" evidence="7">
    <location>
        <begin position="362"/>
        <end position="383"/>
    </location>
</feature>
<organism evidence="9 10">
    <name type="scientific">Antrihabitans cavernicola</name>
    <dbReference type="NCBI Taxonomy" id="2495913"/>
    <lineage>
        <taxon>Bacteria</taxon>
        <taxon>Bacillati</taxon>
        <taxon>Actinomycetota</taxon>
        <taxon>Actinomycetes</taxon>
        <taxon>Mycobacteriales</taxon>
        <taxon>Nocardiaceae</taxon>
        <taxon>Antrihabitans</taxon>
    </lineage>
</organism>
<feature type="transmembrane region" description="Helical" evidence="7">
    <location>
        <begin position="79"/>
        <end position="98"/>
    </location>
</feature>
<evidence type="ECO:0000256" key="1">
    <source>
        <dbReference type="ARBA" id="ARBA00004651"/>
    </source>
</evidence>
<dbReference type="Proteomes" id="UP000322244">
    <property type="component" value="Unassembled WGS sequence"/>
</dbReference>
<keyword evidence="6 7" id="KW-0472">Membrane</keyword>
<feature type="transmembrane region" description="Helical" evidence="7">
    <location>
        <begin position="332"/>
        <end position="350"/>
    </location>
</feature>
<feature type="domain" description="Major facilitator superfamily (MFS) profile" evidence="8">
    <location>
        <begin position="13"/>
        <end position="452"/>
    </location>
</feature>
<evidence type="ECO:0000256" key="6">
    <source>
        <dbReference type="ARBA" id="ARBA00023136"/>
    </source>
</evidence>
<dbReference type="PRINTS" id="PR01036">
    <property type="entry name" value="TCRTETB"/>
</dbReference>
<name>A0A5A7S9W1_9NOCA</name>
<dbReference type="PANTHER" id="PTHR42718:SF42">
    <property type="entry name" value="EXPORT PROTEIN"/>
    <property type="match status" value="1"/>
</dbReference>
<dbReference type="GO" id="GO:0022857">
    <property type="term" value="F:transmembrane transporter activity"/>
    <property type="evidence" value="ECO:0007669"/>
    <property type="project" value="InterPro"/>
</dbReference>
<dbReference type="Gene3D" id="1.20.1720.10">
    <property type="entry name" value="Multidrug resistance protein D"/>
    <property type="match status" value="1"/>
</dbReference>
<keyword evidence="10" id="KW-1185">Reference proteome</keyword>
<keyword evidence="4 7" id="KW-0812">Transmembrane</keyword>
<evidence type="ECO:0000313" key="10">
    <source>
        <dbReference type="Proteomes" id="UP000322244"/>
    </source>
</evidence>
<dbReference type="PROSITE" id="PS50850">
    <property type="entry name" value="MFS"/>
    <property type="match status" value="1"/>
</dbReference>
<dbReference type="EMBL" id="VLNY01000004">
    <property type="protein sequence ID" value="KAA0022940.1"/>
    <property type="molecule type" value="Genomic_DNA"/>
</dbReference>